<evidence type="ECO:0000259" key="1">
    <source>
        <dbReference type="Pfam" id="PF02731"/>
    </source>
</evidence>
<dbReference type="Pfam" id="PF02731">
    <property type="entry name" value="SKIP_SNW"/>
    <property type="match status" value="1"/>
</dbReference>
<organism evidence="2">
    <name type="scientific">Tanacetum cinerariifolium</name>
    <name type="common">Dalmatian daisy</name>
    <name type="synonym">Chrysanthemum cinerariifolium</name>
    <dbReference type="NCBI Taxonomy" id="118510"/>
    <lineage>
        <taxon>Eukaryota</taxon>
        <taxon>Viridiplantae</taxon>
        <taxon>Streptophyta</taxon>
        <taxon>Embryophyta</taxon>
        <taxon>Tracheophyta</taxon>
        <taxon>Spermatophyta</taxon>
        <taxon>Magnoliopsida</taxon>
        <taxon>eudicotyledons</taxon>
        <taxon>Gunneridae</taxon>
        <taxon>Pentapetalae</taxon>
        <taxon>asterids</taxon>
        <taxon>campanulids</taxon>
        <taxon>Asterales</taxon>
        <taxon>Asteraceae</taxon>
        <taxon>Asteroideae</taxon>
        <taxon>Anthemideae</taxon>
        <taxon>Anthemidinae</taxon>
        <taxon>Tanacetum</taxon>
    </lineage>
</organism>
<reference evidence="2" key="1">
    <citation type="journal article" date="2019" name="Sci. Rep.">
        <title>Draft genome of Tanacetum cinerariifolium, the natural source of mosquito coil.</title>
        <authorList>
            <person name="Yamashiro T."/>
            <person name="Shiraishi A."/>
            <person name="Satake H."/>
            <person name="Nakayama K."/>
        </authorList>
    </citation>
    <scope>NUCLEOTIDE SEQUENCE</scope>
</reference>
<accession>A0A6L2KR72</accession>
<dbReference type="InterPro" id="IPR004015">
    <property type="entry name" value="SKI-int_prot_SKIP_SNW-dom"/>
</dbReference>
<evidence type="ECO:0000313" key="2">
    <source>
        <dbReference type="EMBL" id="GEU52031.1"/>
    </source>
</evidence>
<dbReference type="EMBL" id="BKCJ010002956">
    <property type="protein sequence ID" value="GEU52031.1"/>
    <property type="molecule type" value="Genomic_DNA"/>
</dbReference>
<dbReference type="AlphaFoldDB" id="A0A6L2KR72"/>
<dbReference type="PANTHER" id="PTHR31973">
    <property type="entry name" value="POLYPROTEIN, PUTATIVE-RELATED"/>
    <property type="match status" value="1"/>
</dbReference>
<gene>
    <name evidence="2" type="ORF">Tci_024009</name>
</gene>
<dbReference type="PANTHER" id="PTHR31973:SF189">
    <property type="entry name" value="TRANSPOSASE, MUDR, PLANT, MULE TRANSPOSASE DOMAIN PROTEIN-RELATED"/>
    <property type="match status" value="1"/>
</dbReference>
<feature type="domain" description="SKI-interacting protein SKIP SNW" evidence="1">
    <location>
        <begin position="243"/>
        <end position="280"/>
    </location>
</feature>
<dbReference type="GO" id="GO:0005681">
    <property type="term" value="C:spliceosomal complex"/>
    <property type="evidence" value="ECO:0007669"/>
    <property type="project" value="InterPro"/>
</dbReference>
<protein>
    <recommendedName>
        <fullName evidence="1">SKI-interacting protein SKIP SNW domain-containing protein</fullName>
    </recommendedName>
</protein>
<dbReference type="GO" id="GO:0000398">
    <property type="term" value="P:mRNA splicing, via spliceosome"/>
    <property type="evidence" value="ECO:0007669"/>
    <property type="project" value="InterPro"/>
</dbReference>
<name>A0A6L2KR72_TANCI</name>
<proteinExistence type="predicted"/>
<sequence length="296" mass="33607">MLWSYVVAILNSNEGSTCKLSVGHMPDGKAYFSSFYVCFKALKEGWIEGCKRVIGPDGCFLKTICKGELLSTIGRDECLSITLNNETKQILLKEPFYYTEITRKWRPQKEVNLKPTFSSMQTLMGIYAKRLRLAHVTCAIGFLKMATLKEIMPPTNLVAAMFCNHLSDPGIRQRDTVLRQRMRKPSLSKLILSRFTTRRDDLTTLNLRANGRIIRMMEMLVYALELPKPKHNHVPKANGSPPNPKGYTIPLDKRLATGARGLQEGVEQKWRDLSFSADVATMVRAQPKDFMATKKE</sequence>
<comment type="caution">
    <text evidence="2">The sequence shown here is derived from an EMBL/GenBank/DDBJ whole genome shotgun (WGS) entry which is preliminary data.</text>
</comment>